<dbReference type="OrthoDB" id="6314178at2759"/>
<dbReference type="AlphaFoldDB" id="A0A504YIH6"/>
<proteinExistence type="predicted"/>
<organism evidence="1 2">
    <name type="scientific">Fasciola gigantica</name>
    <name type="common">Giant liver fluke</name>
    <dbReference type="NCBI Taxonomy" id="46835"/>
    <lineage>
        <taxon>Eukaryota</taxon>
        <taxon>Metazoa</taxon>
        <taxon>Spiralia</taxon>
        <taxon>Lophotrochozoa</taxon>
        <taxon>Platyhelminthes</taxon>
        <taxon>Trematoda</taxon>
        <taxon>Digenea</taxon>
        <taxon>Plagiorchiida</taxon>
        <taxon>Echinostomata</taxon>
        <taxon>Echinostomatoidea</taxon>
        <taxon>Fasciolidae</taxon>
        <taxon>Fasciola</taxon>
    </lineage>
</organism>
<gene>
    <name evidence="1" type="ORF">FGIG_03327</name>
</gene>
<comment type="caution">
    <text evidence="1">The sequence shown here is derived from an EMBL/GenBank/DDBJ whole genome shotgun (WGS) entry which is preliminary data.</text>
</comment>
<evidence type="ECO:0000313" key="1">
    <source>
        <dbReference type="EMBL" id="TPP60119.1"/>
    </source>
</evidence>
<reference evidence="1 2" key="1">
    <citation type="submission" date="2019-04" db="EMBL/GenBank/DDBJ databases">
        <title>Annotation for the trematode Fasciola gigantica.</title>
        <authorList>
            <person name="Choi Y.-J."/>
        </authorList>
    </citation>
    <scope>NUCLEOTIDE SEQUENCE [LARGE SCALE GENOMIC DNA]</scope>
    <source>
        <strain evidence="1">Uganda_cow_1</strain>
    </source>
</reference>
<dbReference type="EMBL" id="SUNJ01009809">
    <property type="protein sequence ID" value="TPP60119.1"/>
    <property type="molecule type" value="Genomic_DNA"/>
</dbReference>
<accession>A0A504YIH6</accession>
<protein>
    <submittedName>
        <fullName evidence="1">Uncharacterized protein</fullName>
    </submittedName>
</protein>
<keyword evidence="2" id="KW-1185">Reference proteome</keyword>
<dbReference type="Proteomes" id="UP000316759">
    <property type="component" value="Unassembled WGS sequence"/>
</dbReference>
<evidence type="ECO:0000313" key="2">
    <source>
        <dbReference type="Proteomes" id="UP000316759"/>
    </source>
</evidence>
<name>A0A504YIH6_FASGI</name>
<sequence length="155" mass="16733">MGRVLPPQTASEFNKVGSTVVRCDYIRDGETKATAQLHVHILPANLTGTLDGSENTGDVSLLRGENKTLECDLLPTGSAKQLDGYWKASVNGEETRIVSLNSTTGRAVVSPPSGSSTYNQSGKVQVVCEFYSKDDQPLFKFDRNVTVFGECSLSQ</sequence>